<reference evidence="2" key="1">
    <citation type="submission" date="2020-05" db="UniProtKB">
        <authorList>
            <consortium name="EnsemblMetazoa"/>
        </authorList>
    </citation>
    <scope>IDENTIFICATION</scope>
    <source>
        <strain evidence="2">Yale</strain>
    </source>
</reference>
<feature type="region of interest" description="Disordered" evidence="1">
    <location>
        <begin position="58"/>
        <end position="77"/>
    </location>
</feature>
<accession>A0A1B0GA22</accession>
<dbReference type="EMBL" id="CCAG010008189">
    <property type="status" value="NOT_ANNOTATED_CDS"/>
    <property type="molecule type" value="Genomic_DNA"/>
</dbReference>
<evidence type="ECO:0000313" key="3">
    <source>
        <dbReference type="Proteomes" id="UP000092444"/>
    </source>
</evidence>
<organism evidence="2 3">
    <name type="scientific">Glossina morsitans morsitans</name>
    <name type="common">Savannah tsetse fly</name>
    <dbReference type="NCBI Taxonomy" id="37546"/>
    <lineage>
        <taxon>Eukaryota</taxon>
        <taxon>Metazoa</taxon>
        <taxon>Ecdysozoa</taxon>
        <taxon>Arthropoda</taxon>
        <taxon>Hexapoda</taxon>
        <taxon>Insecta</taxon>
        <taxon>Pterygota</taxon>
        <taxon>Neoptera</taxon>
        <taxon>Endopterygota</taxon>
        <taxon>Diptera</taxon>
        <taxon>Brachycera</taxon>
        <taxon>Muscomorpha</taxon>
        <taxon>Hippoboscoidea</taxon>
        <taxon>Glossinidae</taxon>
        <taxon>Glossina</taxon>
    </lineage>
</organism>
<keyword evidence="3" id="KW-1185">Reference proteome</keyword>
<dbReference type="Proteomes" id="UP000092444">
    <property type="component" value="Unassembled WGS sequence"/>
</dbReference>
<dbReference type="VEuPathDB" id="VectorBase:GMOY010159"/>
<evidence type="ECO:0000256" key="1">
    <source>
        <dbReference type="SAM" id="MobiDB-lite"/>
    </source>
</evidence>
<sequence length="77" mass="9269">MDSFKGYVYHAYSNRSDFVTLFVLLMYSTWHKVKVNLPNRYNQIIHLVQCDQKRYNAHSPINKRTNTHSHREIKSRA</sequence>
<dbReference type="EMBL" id="CCAG010008190">
    <property type="status" value="NOT_ANNOTATED_CDS"/>
    <property type="molecule type" value="Genomic_DNA"/>
</dbReference>
<name>A0A1B0GA22_GLOMM</name>
<protein>
    <submittedName>
        <fullName evidence="2">Uncharacterized protein</fullName>
    </submittedName>
</protein>
<dbReference type="AlphaFoldDB" id="A0A1B0GA22"/>
<dbReference type="EnsemblMetazoa" id="GMOY010159-RA">
    <property type="protein sequence ID" value="GMOY010159-PA"/>
    <property type="gene ID" value="GMOY010159"/>
</dbReference>
<evidence type="ECO:0000313" key="2">
    <source>
        <dbReference type="EnsemblMetazoa" id="GMOY010159-PA"/>
    </source>
</evidence>
<proteinExistence type="predicted"/>